<feature type="region of interest" description="Disordered" evidence="17">
    <location>
        <begin position="703"/>
        <end position="736"/>
    </location>
</feature>
<dbReference type="Gene3D" id="3.30.1490.120">
    <property type="entry name" value="RNA polymerase Rpb7-like, N-terminal domain"/>
    <property type="match status" value="1"/>
</dbReference>
<dbReference type="SUPFAM" id="SSF88798">
    <property type="entry name" value="N-terminal, heterodimerisation domain of RBP7 (RpoE)"/>
    <property type="match status" value="1"/>
</dbReference>
<comment type="similarity">
    <text evidence="4">Belongs to the peptidase S26B family.</text>
</comment>
<dbReference type="PROSITE" id="PS00761">
    <property type="entry name" value="SPASE_I_3"/>
    <property type="match status" value="1"/>
</dbReference>
<dbReference type="InterPro" id="IPR017937">
    <property type="entry name" value="Thioredoxin_CS"/>
</dbReference>
<evidence type="ECO:0000256" key="1">
    <source>
        <dbReference type="ARBA" id="ARBA00000677"/>
    </source>
</evidence>
<dbReference type="SUPFAM" id="SSF51306">
    <property type="entry name" value="LexA/Signal peptidase"/>
    <property type="match status" value="1"/>
</dbReference>
<accession>A0ABD2M8A8</accession>
<keyword evidence="13 18" id="KW-0472">Membrane</keyword>
<dbReference type="EMBL" id="JBICBT010000087">
    <property type="protein sequence ID" value="KAL3123753.1"/>
    <property type="molecule type" value="Genomic_DNA"/>
</dbReference>
<evidence type="ECO:0000256" key="4">
    <source>
        <dbReference type="ARBA" id="ARBA00011035"/>
    </source>
</evidence>
<dbReference type="FunFam" id="2.40.50.140:FF:000043">
    <property type="entry name" value="DNA-directed RNA polymerase II subunit RPB7"/>
    <property type="match status" value="1"/>
</dbReference>
<evidence type="ECO:0000256" key="5">
    <source>
        <dbReference type="ARBA" id="ARBA00013208"/>
    </source>
</evidence>
<reference evidence="20 21" key="1">
    <citation type="submission" date="2024-10" db="EMBL/GenBank/DDBJ databases">
        <authorList>
            <person name="Kim D."/>
        </authorList>
    </citation>
    <scope>NUCLEOTIDE SEQUENCE [LARGE SCALE GENOMIC DNA]</scope>
    <source>
        <strain evidence="20">BH-2024</strain>
    </source>
</reference>
<comment type="caution">
    <text evidence="20">The sequence shown here is derived from an EMBL/GenBank/DDBJ whole genome shotgun (WGS) entry which is preliminary data.</text>
</comment>
<dbReference type="Pfam" id="PF00575">
    <property type="entry name" value="S1"/>
    <property type="match status" value="1"/>
</dbReference>
<evidence type="ECO:0000256" key="18">
    <source>
        <dbReference type="SAM" id="Phobius"/>
    </source>
</evidence>
<comment type="function">
    <text evidence="15">Probable disulfide isomerase, which participates in the folding of proteins containing disulfide bonds. May act as a dithiol oxidase. Acts as a regulator of endoplasmic reticulum-mitochondria contact sites via its ability to regulate redox signals.</text>
</comment>
<dbReference type="InterPro" id="IPR036286">
    <property type="entry name" value="LexA/Signal_pep-like_sf"/>
</dbReference>
<evidence type="ECO:0000256" key="14">
    <source>
        <dbReference type="ARBA" id="ARBA00023163"/>
    </source>
</evidence>
<feature type="transmembrane region" description="Helical" evidence="18">
    <location>
        <begin position="147"/>
        <end position="165"/>
    </location>
</feature>
<dbReference type="PANTHER" id="PTHR46426">
    <property type="entry name" value="PROTEIN DISULFIDE-ISOMERASE TMX3"/>
    <property type="match status" value="1"/>
</dbReference>
<evidence type="ECO:0000256" key="15">
    <source>
        <dbReference type="ARBA" id="ARBA00045246"/>
    </source>
</evidence>
<dbReference type="CDD" id="cd04462">
    <property type="entry name" value="S1_RNAPII_Rpb7"/>
    <property type="match status" value="1"/>
</dbReference>
<evidence type="ECO:0000313" key="21">
    <source>
        <dbReference type="Proteomes" id="UP001620626"/>
    </source>
</evidence>
<keyword evidence="11" id="KW-0735">Signal-anchor</keyword>
<comment type="similarity">
    <text evidence="3">Belongs to the eukaryotic RPB7/RPC8 RNA polymerase subunit family.</text>
</comment>
<dbReference type="InterPro" id="IPR019533">
    <property type="entry name" value="Peptidase_S26"/>
</dbReference>
<dbReference type="PROSITE" id="PS00194">
    <property type="entry name" value="THIOREDOXIN_1"/>
    <property type="match status" value="1"/>
</dbReference>
<evidence type="ECO:0000256" key="13">
    <source>
        <dbReference type="ARBA" id="ARBA00023136"/>
    </source>
</evidence>
<evidence type="ECO:0000256" key="10">
    <source>
        <dbReference type="ARBA" id="ARBA00022824"/>
    </source>
</evidence>
<keyword evidence="7" id="KW-0645">Protease</keyword>
<dbReference type="InterPro" id="IPR036898">
    <property type="entry name" value="RNA_pol_Rpb7-like_N_sf"/>
</dbReference>
<dbReference type="AlphaFoldDB" id="A0ABD2M8A8"/>
<dbReference type="GO" id="GO:0009003">
    <property type="term" value="F:signal peptidase activity"/>
    <property type="evidence" value="ECO:0007669"/>
    <property type="project" value="UniProtKB-EC"/>
</dbReference>
<comment type="function">
    <text evidence="16">Catalytic component of the signal peptidase complex (SPC) which catalyzes the cleavage of N-terminal signal sequences from nascent proteins as they are translocated into the lumen of the endoplasmic reticulum. Specifically cleaves N-terminal signal peptides that contain a hydrophobic alpha-helix (h-region) shorter than 18-20 amino acids.</text>
</comment>
<dbReference type="SUPFAM" id="SSF52833">
    <property type="entry name" value="Thioredoxin-like"/>
    <property type="match status" value="1"/>
</dbReference>
<dbReference type="InterPro" id="IPR003029">
    <property type="entry name" value="S1_domain"/>
</dbReference>
<dbReference type="Pfam" id="PF00085">
    <property type="entry name" value="Thioredoxin"/>
    <property type="match status" value="1"/>
</dbReference>
<dbReference type="PROSITE" id="PS51352">
    <property type="entry name" value="THIOREDOXIN_2"/>
    <property type="match status" value="1"/>
</dbReference>
<dbReference type="NCBIfam" id="TIGR02228">
    <property type="entry name" value="sigpep_I_arch"/>
    <property type="match status" value="1"/>
</dbReference>
<organism evidence="20 21">
    <name type="scientific">Heterodera trifolii</name>
    <dbReference type="NCBI Taxonomy" id="157864"/>
    <lineage>
        <taxon>Eukaryota</taxon>
        <taxon>Metazoa</taxon>
        <taxon>Ecdysozoa</taxon>
        <taxon>Nematoda</taxon>
        <taxon>Chromadorea</taxon>
        <taxon>Rhabditida</taxon>
        <taxon>Tylenchina</taxon>
        <taxon>Tylenchomorpha</taxon>
        <taxon>Tylenchoidea</taxon>
        <taxon>Heteroderidae</taxon>
        <taxon>Heteroderinae</taxon>
        <taxon>Heterodera</taxon>
    </lineage>
</organism>
<evidence type="ECO:0000259" key="19">
    <source>
        <dbReference type="PROSITE" id="PS51352"/>
    </source>
</evidence>
<gene>
    <name evidence="20" type="ORF">niasHT_009966</name>
</gene>
<evidence type="ECO:0000256" key="2">
    <source>
        <dbReference type="ARBA" id="ARBA00004648"/>
    </source>
</evidence>
<dbReference type="PRINTS" id="PR00728">
    <property type="entry name" value="SIGNALPTASE"/>
</dbReference>
<dbReference type="PANTHER" id="PTHR46426:SF1">
    <property type="entry name" value="PROTEIN DISULFIDE-ISOMERASE TMX3"/>
    <property type="match status" value="1"/>
</dbReference>
<dbReference type="InterPro" id="IPR001733">
    <property type="entry name" value="Peptidase_S26B"/>
</dbReference>
<sequence length="736" mass="83987">METVKQKLFSEVEGTCTGKYGFVIAVTTIDTIGHGMIQPGQVIDAVVSQVNKVGIFCEIGPLSCFISRHCIPPDMEFEPNNIPPCYKTADESIVIKQDDEIRLKLIGIRVDANDIFAIGTLMDDYLEMGLFDLSIFDEFRRMDGRQIVYQFLNFAMIVSSALMIWKGLMVVTGSESPIVVVLSGSMEPAFYRGDLLMLTNDLDDPIRAGDITVFKIEGRDIPIVHRVIKVHEKNDEETKFLTKGDNNMVDDRGLYAPGQYWLQRKDVVGRAKGFVPYVGMVTIIMNDYPKLNSTKIHSNVIELNERFLDVKDKGLWFVVFYAPWCAHCKKMFPVWENLAHELADKNSAVRIGKLDCTRFSSVSSVLRINGYPTIIFFRNGVQLHYEGERRKDEMVKFVEKCSGPIVDKIGTPAKFAELRKNSENEPFFVFFDPAQRAEEEGSPENELWRQFEKTSELLFTDVRFFELHNREILKATEEKLAGNETRIIAVKDVDYLQIFDAEKDDLEKWFGRNRWPFLTQISTTNIREIAESTGKLLVLSSIEGMDRHNASTESGSFVALIKRTVAEARVDAEIEQHFQFGWLDGAQIASGVVMDSLPLPNLVVLNYTSYEFYLSKDHPAQMTAKSLLLFLHNVRLGEVKVHGGRAWITRLRRMAYEITSNVYDMFRHQPILTVCLFGVPLAFFSIITYSICSADFSVERDEFYPDDEEEESLPLEELDESLSEQNRPIDSNKKAD</sequence>
<dbReference type="CDD" id="cd06530">
    <property type="entry name" value="S26_SPase_I"/>
    <property type="match status" value="1"/>
</dbReference>
<comment type="catalytic activity">
    <reaction evidence="1">
        <text>Cleavage of hydrophobic, N-terminal signal or leader sequences from secreted and periplasmic proteins.</text>
        <dbReference type="EC" id="3.4.21.89"/>
    </reaction>
</comment>
<comment type="subcellular location">
    <subcellularLocation>
        <location evidence="2">Endoplasmic reticulum membrane</location>
        <topology evidence="2">Single-pass type II membrane protein</topology>
    </subcellularLocation>
</comment>
<dbReference type="SMART" id="SM00316">
    <property type="entry name" value="S1"/>
    <property type="match status" value="1"/>
</dbReference>
<evidence type="ECO:0000256" key="16">
    <source>
        <dbReference type="ARBA" id="ARBA00045533"/>
    </source>
</evidence>
<dbReference type="InterPro" id="IPR012340">
    <property type="entry name" value="NA-bd_OB-fold"/>
</dbReference>
<evidence type="ECO:0000256" key="11">
    <source>
        <dbReference type="ARBA" id="ARBA00022968"/>
    </source>
</evidence>
<evidence type="ECO:0000256" key="6">
    <source>
        <dbReference type="ARBA" id="ARBA00022478"/>
    </source>
</evidence>
<name>A0ABD2M8A8_9BILA</name>
<feature type="transmembrane region" description="Helical" evidence="18">
    <location>
        <begin position="671"/>
        <end position="692"/>
    </location>
</feature>
<dbReference type="SUPFAM" id="SSF50249">
    <property type="entry name" value="Nucleic acid-binding proteins"/>
    <property type="match status" value="1"/>
</dbReference>
<dbReference type="GO" id="GO:0006508">
    <property type="term" value="P:proteolysis"/>
    <property type="evidence" value="ECO:0007669"/>
    <property type="project" value="UniProtKB-KW"/>
</dbReference>
<keyword evidence="10" id="KW-0256">Endoplasmic reticulum</keyword>
<keyword evidence="12 18" id="KW-1133">Transmembrane helix</keyword>
<keyword evidence="8 18" id="KW-0812">Transmembrane</keyword>
<proteinExistence type="inferred from homology"/>
<dbReference type="GO" id="GO:0000428">
    <property type="term" value="C:DNA-directed RNA polymerase complex"/>
    <property type="evidence" value="ECO:0007669"/>
    <property type="project" value="UniProtKB-KW"/>
</dbReference>
<dbReference type="PROSITE" id="PS00501">
    <property type="entry name" value="SPASE_I_1"/>
    <property type="match status" value="1"/>
</dbReference>
<evidence type="ECO:0000256" key="12">
    <source>
        <dbReference type="ARBA" id="ARBA00022989"/>
    </source>
</evidence>
<protein>
    <recommendedName>
        <fullName evidence="5">signal peptidase I</fullName>
        <ecNumber evidence="5">3.4.21.89</ecNumber>
    </recommendedName>
</protein>
<feature type="domain" description="Thioredoxin" evidence="19">
    <location>
        <begin position="250"/>
        <end position="403"/>
    </location>
</feature>
<dbReference type="Gene3D" id="3.40.30.10">
    <property type="entry name" value="Glutaredoxin"/>
    <property type="match status" value="1"/>
</dbReference>
<dbReference type="InterPro" id="IPR013766">
    <property type="entry name" value="Thioredoxin_domain"/>
</dbReference>
<dbReference type="EC" id="3.4.21.89" evidence="5"/>
<keyword evidence="6" id="KW-0240">DNA-directed RNA polymerase</keyword>
<dbReference type="Gene3D" id="2.40.50.140">
    <property type="entry name" value="Nucleic acid-binding proteins"/>
    <property type="match status" value="1"/>
</dbReference>
<keyword evidence="14" id="KW-0804">Transcription</keyword>
<feature type="compositionally biased region" description="Acidic residues" evidence="17">
    <location>
        <begin position="704"/>
        <end position="722"/>
    </location>
</feature>
<dbReference type="InterPro" id="IPR052250">
    <property type="entry name" value="PDI_TMX3"/>
</dbReference>
<evidence type="ECO:0000256" key="7">
    <source>
        <dbReference type="ARBA" id="ARBA00022670"/>
    </source>
</evidence>
<evidence type="ECO:0000313" key="20">
    <source>
        <dbReference type="EMBL" id="KAL3123753.1"/>
    </source>
</evidence>
<evidence type="ECO:0000256" key="17">
    <source>
        <dbReference type="SAM" id="MobiDB-lite"/>
    </source>
</evidence>
<evidence type="ECO:0000256" key="8">
    <source>
        <dbReference type="ARBA" id="ARBA00022692"/>
    </source>
</evidence>
<dbReference type="InterPro" id="IPR019756">
    <property type="entry name" value="Pept_S26A_signal_pept_1_Ser-AS"/>
</dbReference>
<dbReference type="FunFam" id="2.10.109.10:FF:000003">
    <property type="entry name" value="Signal peptidase complex catalytic subunit SEC11"/>
    <property type="match status" value="1"/>
</dbReference>
<evidence type="ECO:0000256" key="9">
    <source>
        <dbReference type="ARBA" id="ARBA00022801"/>
    </source>
</evidence>
<keyword evidence="21" id="KW-1185">Reference proteome</keyword>
<dbReference type="InterPro" id="IPR019758">
    <property type="entry name" value="Pept_S26A_signal_pept_1_CS"/>
</dbReference>
<evidence type="ECO:0000256" key="3">
    <source>
        <dbReference type="ARBA" id="ARBA00009307"/>
    </source>
</evidence>
<dbReference type="InterPro" id="IPR036249">
    <property type="entry name" value="Thioredoxin-like_sf"/>
</dbReference>
<dbReference type="Proteomes" id="UP001620626">
    <property type="component" value="Unassembled WGS sequence"/>
</dbReference>
<dbReference type="GO" id="GO:0005787">
    <property type="term" value="C:signal peptidase complex"/>
    <property type="evidence" value="ECO:0007669"/>
    <property type="project" value="UniProtKB-ARBA"/>
</dbReference>
<keyword evidence="9" id="KW-0378">Hydrolase</keyword>